<dbReference type="AlphaFoldDB" id="Q140F8"/>
<dbReference type="Pfam" id="PF07110">
    <property type="entry name" value="EthD"/>
    <property type="match status" value="1"/>
</dbReference>
<keyword evidence="3" id="KW-1185">Reference proteome</keyword>
<evidence type="ECO:0000313" key="3">
    <source>
        <dbReference type="Proteomes" id="UP000001817"/>
    </source>
</evidence>
<dbReference type="Proteomes" id="UP000001817">
    <property type="component" value="Chromosome 1"/>
</dbReference>
<dbReference type="DNASU" id="4005460"/>
<evidence type="ECO:0000259" key="1">
    <source>
        <dbReference type="Pfam" id="PF07110"/>
    </source>
</evidence>
<organism evidence="2 3">
    <name type="scientific">Paraburkholderia xenovorans (strain LB400)</name>
    <dbReference type="NCBI Taxonomy" id="266265"/>
    <lineage>
        <taxon>Bacteria</taxon>
        <taxon>Pseudomonadati</taxon>
        <taxon>Pseudomonadota</taxon>
        <taxon>Betaproteobacteria</taxon>
        <taxon>Burkholderiales</taxon>
        <taxon>Burkholderiaceae</taxon>
        <taxon>Paraburkholderia</taxon>
    </lineage>
</organism>
<proteinExistence type="predicted"/>
<name>Q140F8_PARXL</name>
<dbReference type="InterPro" id="IPR009799">
    <property type="entry name" value="EthD_dom"/>
</dbReference>
<protein>
    <recommendedName>
        <fullName evidence="1">EthD domain-containing protein</fullName>
    </recommendedName>
</protein>
<gene>
    <name evidence="2" type="ORF">Bxe_A2680</name>
</gene>
<dbReference type="EMBL" id="CP000270">
    <property type="protein sequence ID" value="ABE30281.1"/>
    <property type="molecule type" value="Genomic_DNA"/>
</dbReference>
<evidence type="ECO:0000313" key="2">
    <source>
        <dbReference type="EMBL" id="ABE30281.1"/>
    </source>
</evidence>
<dbReference type="KEGG" id="bxe:Bxe_A2680"/>
<feature type="domain" description="EthD" evidence="1">
    <location>
        <begin position="124"/>
        <end position="206"/>
    </location>
</feature>
<dbReference type="GO" id="GO:0016491">
    <property type="term" value="F:oxidoreductase activity"/>
    <property type="evidence" value="ECO:0007669"/>
    <property type="project" value="InterPro"/>
</dbReference>
<accession>Q140F8</accession>
<reference evidence="2 3" key="1">
    <citation type="journal article" date="2006" name="Proc. Natl. Acad. Sci. U.S.A.">
        <title>Burkholderia xenovorans LB400 harbors a multi-replicon, 9.73-Mbp genome shaped for versatility.</title>
        <authorList>
            <person name="Chain P.S."/>
            <person name="Denef V.J."/>
            <person name="Konstantinidis K.T."/>
            <person name="Vergez L.M."/>
            <person name="Agullo L."/>
            <person name="Reyes V.L."/>
            <person name="Hauser L."/>
            <person name="Cordova M."/>
            <person name="Gomez L."/>
            <person name="Gonzalez M."/>
            <person name="Land M."/>
            <person name="Lao V."/>
            <person name="Larimer F."/>
            <person name="LiPuma J.J."/>
            <person name="Mahenthiralingam E."/>
            <person name="Malfatti S.A."/>
            <person name="Marx C.J."/>
            <person name="Parnell J.J."/>
            <person name="Ramette A."/>
            <person name="Richardson P."/>
            <person name="Seeger M."/>
            <person name="Smith D."/>
            <person name="Spilker T."/>
            <person name="Sul W.J."/>
            <person name="Tsoi T.V."/>
            <person name="Ulrich L.E."/>
            <person name="Zhulin I.B."/>
            <person name="Tiedje J.M."/>
        </authorList>
    </citation>
    <scope>NUCLEOTIDE SEQUENCE [LARGE SCALE GENOMIC DNA]</scope>
    <source>
        <strain evidence="2 3">LB400</strain>
    </source>
</reference>
<dbReference type="SUPFAM" id="SSF54909">
    <property type="entry name" value="Dimeric alpha+beta barrel"/>
    <property type="match status" value="1"/>
</dbReference>
<dbReference type="InterPro" id="IPR011008">
    <property type="entry name" value="Dimeric_a/b-barrel"/>
</dbReference>
<dbReference type="Gene3D" id="3.30.70.100">
    <property type="match status" value="1"/>
</dbReference>
<dbReference type="STRING" id="266265.Bxe_A2680"/>
<sequence>MNMTAAEAARFALAWDDFAATLADLASNSDGFRFYTRTPRTEPAPLSGPPSDLRYRYEAVDVLAFDTLHNAASFKDVACKLEADFLDSSSAWLLCEERVAVNGAPKGPLDTGRGLRVITSMRRRPGMEPSAFRRHWDDHALNVIATQGISRYVANPLVDAEYENTQPPVDGFVEAWFRTPDDAHACFTDPLMTGAQQEHNAVFIDTRTFFSIRCMDWEQWVRGERAHTAVHSSVS</sequence>